<keyword evidence="4" id="KW-0472">Membrane</keyword>
<evidence type="ECO:0000313" key="12">
    <source>
        <dbReference type="Proteomes" id="UP000007648"/>
    </source>
</evidence>
<dbReference type="STRING" id="9305.ENSSHAP00000000770"/>
<dbReference type="FunCoup" id="G3VC66">
    <property type="interactions" value="141"/>
</dbReference>
<protein>
    <recommendedName>
        <fullName evidence="10">Ig-like domain-containing protein</fullName>
    </recommendedName>
</protein>
<reference evidence="11" key="2">
    <citation type="submission" date="2025-08" db="UniProtKB">
        <authorList>
            <consortium name="Ensembl"/>
        </authorList>
    </citation>
    <scope>IDENTIFICATION</scope>
</reference>
<comment type="subcellular location">
    <subcellularLocation>
        <location evidence="1">Cell membrane</location>
    </subcellularLocation>
</comment>
<dbReference type="PANTHER" id="PTHR19339">
    <property type="entry name" value="T CELL RECEPTOR ALPHA VARIABLE 39"/>
    <property type="match status" value="1"/>
</dbReference>
<evidence type="ECO:0000256" key="5">
    <source>
        <dbReference type="ARBA" id="ARBA00023157"/>
    </source>
</evidence>
<feature type="chain" id="PRO_5029631557" description="Ig-like domain-containing protein" evidence="9">
    <location>
        <begin position="21"/>
        <end position="112"/>
    </location>
</feature>
<evidence type="ECO:0000256" key="7">
    <source>
        <dbReference type="ARBA" id="ARBA00038651"/>
    </source>
</evidence>
<accession>G3VC66</accession>
<feature type="domain" description="Ig-like" evidence="10">
    <location>
        <begin position="21"/>
        <end position="112"/>
    </location>
</feature>
<dbReference type="SMART" id="SM00406">
    <property type="entry name" value="IGv"/>
    <property type="match status" value="1"/>
</dbReference>
<evidence type="ECO:0000259" key="10">
    <source>
        <dbReference type="PROSITE" id="PS50835"/>
    </source>
</evidence>
<dbReference type="PANTHER" id="PTHR19339:SF0">
    <property type="entry name" value="T CELL RECEPTOR ALPHA VARIABLE 41"/>
    <property type="match status" value="1"/>
</dbReference>
<dbReference type="Proteomes" id="UP000007648">
    <property type="component" value="Unassembled WGS sequence"/>
</dbReference>
<evidence type="ECO:0000256" key="4">
    <source>
        <dbReference type="ARBA" id="ARBA00023136"/>
    </source>
</evidence>
<reference evidence="11 12" key="1">
    <citation type="journal article" date="2011" name="Proc. Natl. Acad. Sci. U.S.A.">
        <title>Genetic diversity and population structure of the endangered marsupial Sarcophilus harrisii (Tasmanian devil).</title>
        <authorList>
            <person name="Miller W."/>
            <person name="Hayes V.M."/>
            <person name="Ratan A."/>
            <person name="Petersen D.C."/>
            <person name="Wittekindt N.E."/>
            <person name="Miller J."/>
            <person name="Walenz B."/>
            <person name="Knight J."/>
            <person name="Qi J."/>
            <person name="Zhao F."/>
            <person name="Wang Q."/>
            <person name="Bedoya-Reina O.C."/>
            <person name="Katiyar N."/>
            <person name="Tomsho L.P."/>
            <person name="Kasson L.M."/>
            <person name="Hardie R.A."/>
            <person name="Woodbridge P."/>
            <person name="Tindall E.A."/>
            <person name="Bertelsen M.F."/>
            <person name="Dixon D."/>
            <person name="Pyecroft S."/>
            <person name="Helgen K.M."/>
            <person name="Lesk A.M."/>
            <person name="Pringle T.H."/>
            <person name="Patterson N."/>
            <person name="Zhang Y."/>
            <person name="Kreiss A."/>
            <person name="Woods G.M."/>
            <person name="Jones M.E."/>
            <person name="Schuster S.C."/>
        </authorList>
    </citation>
    <scope>NUCLEOTIDE SEQUENCE [LARGE SCALE GENOMIC DNA]</scope>
</reference>
<evidence type="ECO:0000256" key="2">
    <source>
        <dbReference type="ARBA" id="ARBA00022475"/>
    </source>
</evidence>
<dbReference type="Ensembl" id="ENSSHAT00000000780.2">
    <property type="protein sequence ID" value="ENSSHAP00000000770.2"/>
    <property type="gene ID" value="ENSSHAG00000000687.2"/>
</dbReference>
<dbReference type="PROSITE" id="PS50835">
    <property type="entry name" value="IG_LIKE"/>
    <property type="match status" value="1"/>
</dbReference>
<dbReference type="GeneTree" id="ENSGT00900000140957"/>
<sequence>MEKHLIVVLIFSLHLSCVNSEDLVKQSPQTLTIQEGENVSFHCNYSSSSSDYLHWYRQDVRKSLVNLFILFSNGEMKQNGRLRATLNTKDRHSSLHITASQLEDSATYLCAK</sequence>
<evidence type="ECO:0000313" key="11">
    <source>
        <dbReference type="Ensembl" id="ENSSHAP00000000770.2"/>
    </source>
</evidence>
<dbReference type="InterPro" id="IPR036179">
    <property type="entry name" value="Ig-like_dom_sf"/>
</dbReference>
<dbReference type="InterPro" id="IPR007110">
    <property type="entry name" value="Ig-like_dom"/>
</dbReference>
<keyword evidence="5" id="KW-1015">Disulfide bond</keyword>
<dbReference type="InterPro" id="IPR013106">
    <property type="entry name" value="Ig_V-set"/>
</dbReference>
<evidence type="ECO:0000256" key="3">
    <source>
        <dbReference type="ARBA" id="ARBA00022729"/>
    </source>
</evidence>
<dbReference type="Gene3D" id="2.60.40.10">
    <property type="entry name" value="Immunoglobulins"/>
    <property type="match status" value="1"/>
</dbReference>
<dbReference type="CDD" id="cd04983">
    <property type="entry name" value="IgV_TCR_alpha"/>
    <property type="match status" value="1"/>
</dbReference>
<keyword evidence="2" id="KW-1003">Cell membrane</keyword>
<keyword evidence="8" id="KW-1279">T cell receptor</keyword>
<dbReference type="InParanoid" id="G3VC66"/>
<name>G3VC66_SARHA</name>
<dbReference type="eggNOG" id="ENOG502SXB5">
    <property type="taxonomic scope" value="Eukaryota"/>
</dbReference>
<feature type="signal peptide" evidence="9">
    <location>
        <begin position="1"/>
        <end position="20"/>
    </location>
</feature>
<dbReference type="SUPFAM" id="SSF48726">
    <property type="entry name" value="Immunoglobulin"/>
    <property type="match status" value="1"/>
</dbReference>
<keyword evidence="6" id="KW-0325">Glycoprotein</keyword>
<proteinExistence type="predicted"/>
<dbReference type="HOGENOM" id="CLU_077975_8_3_1"/>
<keyword evidence="3 9" id="KW-0732">Signal</keyword>
<evidence type="ECO:0000256" key="1">
    <source>
        <dbReference type="ARBA" id="ARBA00004236"/>
    </source>
</evidence>
<keyword evidence="12" id="KW-1185">Reference proteome</keyword>
<evidence type="ECO:0000256" key="9">
    <source>
        <dbReference type="SAM" id="SignalP"/>
    </source>
</evidence>
<keyword evidence="8" id="KW-0391">Immunity</keyword>
<organism evidence="11 12">
    <name type="scientific">Sarcophilus harrisii</name>
    <name type="common">Tasmanian devil</name>
    <name type="synonym">Sarcophilus laniarius</name>
    <dbReference type="NCBI Taxonomy" id="9305"/>
    <lineage>
        <taxon>Eukaryota</taxon>
        <taxon>Metazoa</taxon>
        <taxon>Chordata</taxon>
        <taxon>Craniata</taxon>
        <taxon>Vertebrata</taxon>
        <taxon>Euteleostomi</taxon>
        <taxon>Mammalia</taxon>
        <taxon>Metatheria</taxon>
        <taxon>Dasyuromorphia</taxon>
        <taxon>Dasyuridae</taxon>
        <taxon>Sarcophilus</taxon>
    </lineage>
</organism>
<dbReference type="InterPro" id="IPR013783">
    <property type="entry name" value="Ig-like_fold"/>
</dbReference>
<comment type="subunit">
    <text evidence="7">Alpha-beta TR is a heterodimer composed of an alpha and beta chain; disulfide-linked. The alpha-beta TR is associated with the transmembrane signaling CD3 coreceptor proteins to form the TR-CD3 (TcR or TCR). The assembly of alpha-beta TR heterodimers with CD3 occurs in the endoplasmic reticulum where a single alpha-beta TR heterodimer associates with one CD3D-CD3E heterodimer, one CD3G-CD3E heterodimer and one CD247 homodimer forming a stable octameric structure. CD3D-CD3E and CD3G-CD3E heterodimers preferentially associate with TR alpha and TR beta chains, respectively. The association of the CD247 homodimer is the last step of TcR assembly in the endoplasmic reticulum and is required for transport to the cell surface.</text>
</comment>
<dbReference type="GO" id="GO:0042101">
    <property type="term" value="C:T cell receptor complex"/>
    <property type="evidence" value="ECO:0007669"/>
    <property type="project" value="UniProtKB-KW"/>
</dbReference>
<evidence type="ECO:0000256" key="8">
    <source>
        <dbReference type="ARBA" id="ARBA00043266"/>
    </source>
</evidence>
<keyword evidence="8" id="KW-1064">Adaptive immunity</keyword>
<evidence type="ECO:0000256" key="6">
    <source>
        <dbReference type="ARBA" id="ARBA00023180"/>
    </source>
</evidence>
<dbReference type="AlphaFoldDB" id="G3VC66"/>
<reference evidence="11" key="3">
    <citation type="submission" date="2025-09" db="UniProtKB">
        <authorList>
            <consortium name="Ensembl"/>
        </authorList>
    </citation>
    <scope>IDENTIFICATION</scope>
</reference>
<dbReference type="Pfam" id="PF07686">
    <property type="entry name" value="V-set"/>
    <property type="match status" value="1"/>
</dbReference>
<dbReference type="InterPro" id="IPR051896">
    <property type="entry name" value="TCR_alpha_variable"/>
</dbReference>